<protein>
    <recommendedName>
        <fullName evidence="3">Transcriptional regulator</fullName>
    </recommendedName>
</protein>
<evidence type="ECO:0000313" key="2">
    <source>
        <dbReference type="Proteomes" id="UP001165590"/>
    </source>
</evidence>
<sequence length="450" mass="49480">MKRPNTQLSQYLAEAGWSCAELARHVNELGREQGTTLSYDRTTVAHWLRGSRPRPPVPLLVAQALSRRIGRLIHAADTGLLPDEGHETVPDGPVPTVVEPVELLLELCRTETDPARRAGLARAPYHLLDPSPLRWPRGVAPDGLRIREPSALRSANQSDAEMLERVWSMFSDLVERYGAGRLTPVLTAYLEENAVRCLTETVPPELACRLRSETAHLTALVAEMHLDMRRQGVAQLYHHITLSLARSADDRTAYAVVLCRMARQALELRHLEHGLRFAEGAVEAAGTGVPLPVRALVLSERAVARAANGDRTGVAADMRGAQSCVLGSDQGHRLVPNPSALLHQQRSRMHEALGHRSCAISSLQSCLRVRDDKGSRSYVLLQAELARLCLRIGHVEQACSYAEAVVDRCDQFASVSVQHSLSRLRKQLRGLSRHSSALAVSRRIDAASLV</sequence>
<dbReference type="EMBL" id="JAIFZO010000002">
    <property type="protein sequence ID" value="MCX4238859.1"/>
    <property type="molecule type" value="Genomic_DNA"/>
</dbReference>
<dbReference type="Proteomes" id="UP001165590">
    <property type="component" value="Unassembled WGS sequence"/>
</dbReference>
<name>A0ABT3VFY4_9ACTN</name>
<comment type="caution">
    <text evidence="1">The sequence shown here is derived from an EMBL/GenBank/DDBJ whole genome shotgun (WGS) entry which is preliminary data.</text>
</comment>
<reference evidence="1" key="1">
    <citation type="journal article" date="2022" name="bioRxiv">
        <title>Discovery and biosynthetic assessment of Streptomyces ortus sp nov. isolated from a deep-sea sponge.</title>
        <authorList>
            <person name="Williams S.E."/>
        </authorList>
    </citation>
    <scope>NUCLEOTIDE SEQUENCE</scope>
    <source>
        <strain evidence="1">A15ISP2-DRY2</strain>
    </source>
</reference>
<organism evidence="1 2">
    <name type="scientific">Streptomyces ortus</name>
    <dbReference type="NCBI Taxonomy" id="2867268"/>
    <lineage>
        <taxon>Bacteria</taxon>
        <taxon>Bacillati</taxon>
        <taxon>Actinomycetota</taxon>
        <taxon>Actinomycetes</taxon>
        <taxon>Kitasatosporales</taxon>
        <taxon>Streptomycetaceae</taxon>
        <taxon>Streptomyces</taxon>
    </lineage>
</organism>
<evidence type="ECO:0008006" key="3">
    <source>
        <dbReference type="Google" id="ProtNLM"/>
    </source>
</evidence>
<keyword evidence="2" id="KW-1185">Reference proteome</keyword>
<evidence type="ECO:0000313" key="1">
    <source>
        <dbReference type="EMBL" id="MCX4238859.1"/>
    </source>
</evidence>
<gene>
    <name evidence="1" type="ORF">K3769_40030</name>
</gene>
<accession>A0ABT3VFY4</accession>
<dbReference type="RefSeq" id="WP_267031116.1">
    <property type="nucleotide sequence ID" value="NZ_JAIFZO010000002.1"/>
</dbReference>
<proteinExistence type="predicted"/>